<keyword evidence="3" id="KW-1185">Reference proteome</keyword>
<dbReference type="Pfam" id="PF04965">
    <property type="entry name" value="GPW_gp25"/>
    <property type="match status" value="1"/>
</dbReference>
<dbReference type="Proteomes" id="UP000244677">
    <property type="component" value="Chromosome"/>
</dbReference>
<dbReference type="InterPro" id="IPR007048">
    <property type="entry name" value="IraD/Gp25-like"/>
</dbReference>
<feature type="domain" description="IraD/Gp25-like" evidence="1">
    <location>
        <begin position="26"/>
        <end position="126"/>
    </location>
</feature>
<name>A0A2S1LK18_9FLAO</name>
<dbReference type="SUPFAM" id="SSF160719">
    <property type="entry name" value="gpW/gp25-like"/>
    <property type="match status" value="1"/>
</dbReference>
<organism evidence="2 3">
    <name type="scientific">Flavobacterium kingsejongi</name>
    <dbReference type="NCBI Taxonomy" id="1678728"/>
    <lineage>
        <taxon>Bacteria</taxon>
        <taxon>Pseudomonadati</taxon>
        <taxon>Bacteroidota</taxon>
        <taxon>Flavobacteriia</taxon>
        <taxon>Flavobacteriales</taxon>
        <taxon>Flavobacteriaceae</taxon>
        <taxon>Flavobacterium</taxon>
    </lineage>
</organism>
<dbReference type="OrthoDB" id="1161413at2"/>
<gene>
    <name evidence="2" type="ORF">FK004_02180</name>
</gene>
<dbReference type="KEGG" id="fki:FK004_02180"/>
<evidence type="ECO:0000259" key="1">
    <source>
        <dbReference type="Pfam" id="PF04965"/>
    </source>
</evidence>
<accession>A0A2S1LK18</accession>
<evidence type="ECO:0000313" key="2">
    <source>
        <dbReference type="EMBL" id="AWG24112.1"/>
    </source>
</evidence>
<proteinExistence type="predicted"/>
<dbReference type="Gene3D" id="3.10.450.40">
    <property type="match status" value="1"/>
</dbReference>
<sequence length="143" mass="16823">MKDLFYKIPIDFKRLSSGEDLRKVTIEESLAQYISLIITTIFGEYKYDTEFGTVIWETDFNLLANANQLKDMIKESVHEKVKKYEKRLIITDVTLGVSEDTVSYETNIRVKKRLDIVVYGVIKKTNQPYYYKSSYFLAPFSFK</sequence>
<evidence type="ECO:0000313" key="3">
    <source>
        <dbReference type="Proteomes" id="UP000244677"/>
    </source>
</evidence>
<dbReference type="EMBL" id="CP020919">
    <property type="protein sequence ID" value="AWG24112.1"/>
    <property type="molecule type" value="Genomic_DNA"/>
</dbReference>
<reference evidence="2 3" key="1">
    <citation type="submission" date="2017-04" db="EMBL/GenBank/DDBJ databases">
        <title>Complete genome sequence of Flavobacterium kingsejong AJ004.</title>
        <authorList>
            <person name="Lee P.C."/>
        </authorList>
    </citation>
    <scope>NUCLEOTIDE SEQUENCE [LARGE SCALE GENOMIC DNA]</scope>
    <source>
        <strain evidence="2 3">AJ004</strain>
    </source>
</reference>
<dbReference type="RefSeq" id="WP_108735771.1">
    <property type="nucleotide sequence ID" value="NZ_CP020919.1"/>
</dbReference>
<protein>
    <recommendedName>
        <fullName evidence="1">IraD/Gp25-like domain-containing protein</fullName>
    </recommendedName>
</protein>
<dbReference type="AlphaFoldDB" id="A0A2S1LK18"/>